<dbReference type="Gene3D" id="1.10.260.40">
    <property type="entry name" value="lambda repressor-like DNA-binding domains"/>
    <property type="match status" value="1"/>
</dbReference>
<organism evidence="5 6">
    <name type="scientific">Carboxylicivirga linearis</name>
    <dbReference type="NCBI Taxonomy" id="1628157"/>
    <lineage>
        <taxon>Bacteria</taxon>
        <taxon>Pseudomonadati</taxon>
        <taxon>Bacteroidota</taxon>
        <taxon>Bacteroidia</taxon>
        <taxon>Marinilabiliales</taxon>
        <taxon>Marinilabiliaceae</taxon>
        <taxon>Carboxylicivirga</taxon>
    </lineage>
</organism>
<proteinExistence type="predicted"/>
<keyword evidence="1" id="KW-0805">Transcription regulation</keyword>
<dbReference type="EMBL" id="JAGUCO010000027">
    <property type="protein sequence ID" value="MBS2100674.1"/>
    <property type="molecule type" value="Genomic_DNA"/>
</dbReference>
<gene>
    <name evidence="5" type="ORF">KEM10_20475</name>
</gene>
<evidence type="ECO:0000256" key="3">
    <source>
        <dbReference type="ARBA" id="ARBA00023163"/>
    </source>
</evidence>
<keyword evidence="2" id="KW-0238">DNA-binding</keyword>
<comment type="caution">
    <text evidence="5">The sequence shown here is derived from an EMBL/GenBank/DDBJ whole genome shotgun (WGS) entry which is preliminary data.</text>
</comment>
<dbReference type="Pfam" id="PF00717">
    <property type="entry name" value="Peptidase_S24"/>
    <property type="match status" value="1"/>
</dbReference>
<sequence>MNKKNTEISARVEKLIEYLGVTRSDLAKTLGYSRAQSIYDIINGKSSPSYDFFNKLFNSEYSEKINPDWLITGKGSIGRKDYTKPQNDFSLASDHKEDYQTIPLYDLEASAGLVPLFKNGSYDPIDQISIPGIPKCDGAVHVTGDSMYPLLKSGDIVLYKKINNIADNIFFGEMYLISVDMDGEEYIAVKYIQKSEKIDHIRLVSYNQHHAERDVPLSKIRALAFVKASIRINSMN</sequence>
<protein>
    <recommendedName>
        <fullName evidence="4">Peptidase S24/S26A/S26B/S26C domain-containing protein</fullName>
    </recommendedName>
</protein>
<dbReference type="InterPro" id="IPR015927">
    <property type="entry name" value="Peptidase_S24_S26A/B/C"/>
</dbReference>
<dbReference type="InterPro" id="IPR010982">
    <property type="entry name" value="Lambda_DNA-bd_dom_sf"/>
</dbReference>
<dbReference type="InterPro" id="IPR036286">
    <property type="entry name" value="LexA/Signal_pep-like_sf"/>
</dbReference>
<keyword evidence="3" id="KW-0804">Transcription</keyword>
<evidence type="ECO:0000313" key="5">
    <source>
        <dbReference type="EMBL" id="MBS2100674.1"/>
    </source>
</evidence>
<dbReference type="SUPFAM" id="SSF47413">
    <property type="entry name" value="lambda repressor-like DNA-binding domains"/>
    <property type="match status" value="1"/>
</dbReference>
<dbReference type="Proteomes" id="UP000708576">
    <property type="component" value="Unassembled WGS sequence"/>
</dbReference>
<evidence type="ECO:0000256" key="1">
    <source>
        <dbReference type="ARBA" id="ARBA00023015"/>
    </source>
</evidence>
<keyword evidence="6" id="KW-1185">Reference proteome</keyword>
<dbReference type="RefSeq" id="WP_212218983.1">
    <property type="nucleotide sequence ID" value="NZ_JAGUCO010000027.1"/>
</dbReference>
<dbReference type="PANTHER" id="PTHR40661">
    <property type="match status" value="1"/>
</dbReference>
<accession>A0ABS5K1X6</accession>
<dbReference type="CDD" id="cd00093">
    <property type="entry name" value="HTH_XRE"/>
    <property type="match status" value="1"/>
</dbReference>
<dbReference type="CDD" id="cd06529">
    <property type="entry name" value="S24_LexA-like"/>
    <property type="match status" value="1"/>
</dbReference>
<dbReference type="InterPro" id="IPR001387">
    <property type="entry name" value="Cro/C1-type_HTH"/>
</dbReference>
<name>A0ABS5K1X6_9BACT</name>
<dbReference type="InterPro" id="IPR039418">
    <property type="entry name" value="LexA-like"/>
</dbReference>
<reference evidence="5 6" key="1">
    <citation type="journal article" date="2015" name="Int. J. Syst. Evol. Microbiol.">
        <title>Carboxylicivirga linearis sp. nov., isolated from a sea cucumber culture pond.</title>
        <authorList>
            <person name="Wang F.Q."/>
            <person name="Zhou Y.X."/>
            <person name="Lin X.Z."/>
            <person name="Chen G.J."/>
            <person name="Du Z.J."/>
        </authorList>
    </citation>
    <scope>NUCLEOTIDE SEQUENCE [LARGE SCALE GENOMIC DNA]</scope>
    <source>
        <strain evidence="5 6">FB218</strain>
    </source>
</reference>
<dbReference type="PANTHER" id="PTHR40661:SF1">
    <property type="entry name" value="HTH CRO_C1-TYPE DOMAIN-CONTAINING PROTEIN"/>
    <property type="match status" value="1"/>
</dbReference>
<feature type="domain" description="Peptidase S24/S26A/S26B/S26C" evidence="4">
    <location>
        <begin position="121"/>
        <end position="221"/>
    </location>
</feature>
<evidence type="ECO:0000256" key="2">
    <source>
        <dbReference type="ARBA" id="ARBA00023125"/>
    </source>
</evidence>
<evidence type="ECO:0000259" key="4">
    <source>
        <dbReference type="Pfam" id="PF00717"/>
    </source>
</evidence>
<dbReference type="Gene3D" id="2.10.109.10">
    <property type="entry name" value="Umud Fragment, subunit A"/>
    <property type="match status" value="1"/>
</dbReference>
<dbReference type="SUPFAM" id="SSF51306">
    <property type="entry name" value="LexA/Signal peptidase"/>
    <property type="match status" value="1"/>
</dbReference>
<evidence type="ECO:0000313" key="6">
    <source>
        <dbReference type="Proteomes" id="UP000708576"/>
    </source>
</evidence>